<organism evidence="2 3">
    <name type="scientific">Cronobacter turicensis (strain DSM 18703 / CCUG 55852 / LMG 23827 / z3032)</name>
    <dbReference type="NCBI Taxonomy" id="693216"/>
    <lineage>
        <taxon>Bacteria</taxon>
        <taxon>Pseudomonadati</taxon>
        <taxon>Pseudomonadota</taxon>
        <taxon>Gammaproteobacteria</taxon>
        <taxon>Enterobacterales</taxon>
        <taxon>Enterobacteriaceae</taxon>
        <taxon>Cronobacter</taxon>
    </lineage>
</organism>
<dbReference type="Proteomes" id="UP000002069">
    <property type="component" value="Chromosome"/>
</dbReference>
<dbReference type="EMBL" id="FN543093">
    <property type="protein sequence ID" value="CBA33070.1"/>
    <property type="molecule type" value="Genomic_DNA"/>
</dbReference>
<dbReference type="KEGG" id="ctu:CTU_32300"/>
<reference evidence="3" key="2">
    <citation type="journal article" date="2011" name="J. Bacteriol.">
        <title>Complete genome sequence of Cronobacter turicensis LMG 23827, a food-borne pathogen causing deaths in neonates.</title>
        <authorList>
            <person name="Stephan R."/>
            <person name="Lehner A."/>
            <person name="Tischler P."/>
            <person name="Rattei T."/>
        </authorList>
    </citation>
    <scope>NUCLEOTIDE SEQUENCE [LARGE SCALE GENOMIC DNA]</scope>
    <source>
        <strain evidence="3">DSM 18703 / CCUG 55852 / LMG 23827 / z3032</strain>
    </source>
</reference>
<dbReference type="InterPro" id="IPR006522">
    <property type="entry name" value="Phage_virion_morphogenesis"/>
</dbReference>
<dbReference type="PATRIC" id="fig|693216.3.peg.3058"/>
<dbReference type="Pfam" id="PF05069">
    <property type="entry name" value="Phage_tail_S"/>
    <property type="match status" value="1"/>
</dbReference>
<sequence>MNDFSPFEKRLSALIAALLPAGRRRMAKDIAKTLRTRQQQRIKAQKAPDGSAYTPRREQPARAKKGRVKREMFAKLRTNRFMKATGSSDAAVVEFTGKVQRIARVHQYGLKDKPGRNGRAVQYPARPLLGFDEGDRQAVEELIISILNEPR</sequence>
<name>C9XYE8_CROTZ</name>
<protein>
    <submittedName>
        <fullName evidence="2">Tail completion protein S</fullName>
    </submittedName>
</protein>
<feature type="region of interest" description="Disordered" evidence="1">
    <location>
        <begin position="35"/>
        <end position="67"/>
    </location>
</feature>
<gene>
    <name evidence="2" type="primary">S</name>
    <name evidence="2" type="ordered locus">Ctu_32300</name>
</gene>
<keyword evidence="3" id="KW-1185">Reference proteome</keyword>
<evidence type="ECO:0000313" key="2">
    <source>
        <dbReference type="EMBL" id="CBA33070.1"/>
    </source>
</evidence>
<evidence type="ECO:0000313" key="3">
    <source>
        <dbReference type="Proteomes" id="UP000002069"/>
    </source>
</evidence>
<evidence type="ECO:0000256" key="1">
    <source>
        <dbReference type="SAM" id="MobiDB-lite"/>
    </source>
</evidence>
<reference evidence="2 3" key="1">
    <citation type="journal article" date="2010" name="J. Bacteriol.">
        <title>Complete Genome Sequence of Cronobacter turicensis LMG 23827, a foodborne pathogen causing deaths in neonates.</title>
        <authorList>
            <person name="Stephan R."/>
            <person name="Lehner A."/>
            <person name="Tischler P."/>
            <person name="Rattei T."/>
        </authorList>
    </citation>
    <scope>NUCLEOTIDE SEQUENCE [LARGE SCALE GENOMIC DNA]</scope>
    <source>
        <strain evidence="3">DSM 18703 / CCUG 55852 / LMG 23827 / z3032</strain>
    </source>
</reference>
<proteinExistence type="predicted"/>
<dbReference type="NCBIfam" id="TIGR01635">
    <property type="entry name" value="tail_comp_S"/>
    <property type="match status" value="1"/>
</dbReference>
<dbReference type="AlphaFoldDB" id="C9XYE8"/>
<feature type="compositionally biased region" description="Basic residues" evidence="1">
    <location>
        <begin position="35"/>
        <end position="44"/>
    </location>
</feature>
<accession>C9XYE8</accession>
<dbReference type="HOGENOM" id="CLU_112412_1_0_6"/>